<dbReference type="AlphaFoldDB" id="A0A323UJK8"/>
<sequence>MDNDMHVIIRAMRREDTADIYDIVNQHAFRFWTLALPFESFETIAKWLEPQSPRDLHYSAELDGRVVGASALRPFYGRRAHAAEFWIGVHENYARIGVGSKLLAAMIDTADNWLNIKRLEMTVFTDNVAALALYAKFGFAIEGTHKAASFRDGEFVDAHCMARLR</sequence>
<name>A0A323UJK8_RHOPL</name>
<dbReference type="Proteomes" id="UP000248134">
    <property type="component" value="Unassembled WGS sequence"/>
</dbReference>
<dbReference type="InterPro" id="IPR000182">
    <property type="entry name" value="GNAT_dom"/>
</dbReference>
<evidence type="ECO:0000259" key="1">
    <source>
        <dbReference type="PROSITE" id="PS51186"/>
    </source>
</evidence>
<gene>
    <name evidence="2" type="ORF">DNX69_11750</name>
</gene>
<dbReference type="CDD" id="cd04301">
    <property type="entry name" value="NAT_SF"/>
    <property type="match status" value="1"/>
</dbReference>
<evidence type="ECO:0000313" key="2">
    <source>
        <dbReference type="EMBL" id="PZA11780.1"/>
    </source>
</evidence>
<dbReference type="Gene3D" id="3.40.630.30">
    <property type="match status" value="1"/>
</dbReference>
<proteinExistence type="predicted"/>
<comment type="caution">
    <text evidence="2">The sequence shown here is derived from an EMBL/GenBank/DDBJ whole genome shotgun (WGS) entry which is preliminary data.</text>
</comment>
<dbReference type="PROSITE" id="PS51186">
    <property type="entry name" value="GNAT"/>
    <property type="match status" value="1"/>
</dbReference>
<dbReference type="SUPFAM" id="SSF55729">
    <property type="entry name" value="Acyl-CoA N-acyltransferases (Nat)"/>
    <property type="match status" value="1"/>
</dbReference>
<evidence type="ECO:0000313" key="3">
    <source>
        <dbReference type="Proteomes" id="UP000248134"/>
    </source>
</evidence>
<dbReference type="OrthoDB" id="336415at2"/>
<dbReference type="GO" id="GO:0016747">
    <property type="term" value="F:acyltransferase activity, transferring groups other than amino-acyl groups"/>
    <property type="evidence" value="ECO:0007669"/>
    <property type="project" value="InterPro"/>
</dbReference>
<dbReference type="Pfam" id="PF00583">
    <property type="entry name" value="Acetyltransf_1"/>
    <property type="match status" value="1"/>
</dbReference>
<dbReference type="InterPro" id="IPR016181">
    <property type="entry name" value="Acyl_CoA_acyltransferase"/>
</dbReference>
<dbReference type="EMBL" id="QKQS01000016">
    <property type="protein sequence ID" value="PZA11780.1"/>
    <property type="molecule type" value="Genomic_DNA"/>
</dbReference>
<organism evidence="2 3">
    <name type="scientific">Rhodopseudomonas palustris</name>
    <dbReference type="NCBI Taxonomy" id="1076"/>
    <lineage>
        <taxon>Bacteria</taxon>
        <taxon>Pseudomonadati</taxon>
        <taxon>Pseudomonadota</taxon>
        <taxon>Alphaproteobacteria</taxon>
        <taxon>Hyphomicrobiales</taxon>
        <taxon>Nitrobacteraceae</taxon>
        <taxon>Rhodopseudomonas</taxon>
    </lineage>
</organism>
<dbReference type="PANTHER" id="PTHR43415">
    <property type="entry name" value="SPERMIDINE N(1)-ACETYLTRANSFERASE"/>
    <property type="match status" value="1"/>
</dbReference>
<dbReference type="PANTHER" id="PTHR43415:SF3">
    <property type="entry name" value="GNAT-FAMILY ACETYLTRANSFERASE"/>
    <property type="match status" value="1"/>
</dbReference>
<reference evidence="2 3" key="1">
    <citation type="submission" date="2018-06" db="EMBL/GenBank/DDBJ databases">
        <title>Draft Whole-Genome Sequence of the purple photosynthetic bacterium Rhodospeudomonas palustris XCP.</title>
        <authorList>
            <person name="Rayyan A."/>
            <person name="Meyer T.E."/>
            <person name="Kyndt J.A."/>
        </authorList>
    </citation>
    <scope>NUCLEOTIDE SEQUENCE [LARGE SCALE GENOMIC DNA]</scope>
    <source>
        <strain evidence="2 3">XCP</strain>
    </source>
</reference>
<feature type="domain" description="N-acetyltransferase" evidence="1">
    <location>
        <begin position="7"/>
        <end position="165"/>
    </location>
</feature>
<accession>A0A323UJK8</accession>
<keyword evidence="2" id="KW-0808">Transferase</keyword>
<protein>
    <submittedName>
        <fullName evidence="2">GNAT family N-acetyltransferase</fullName>
    </submittedName>
</protein>